<dbReference type="InterPro" id="IPR054613">
    <property type="entry name" value="Peptidase_S78_dom"/>
</dbReference>
<evidence type="ECO:0000313" key="7">
    <source>
        <dbReference type="Proteomes" id="UP001144256"/>
    </source>
</evidence>
<reference evidence="6" key="1">
    <citation type="submission" date="2022-06" db="EMBL/GenBank/DDBJ databases">
        <title>Vallitalea longa sp. nov., an anaerobic bacterium isolated from marine sediment.</title>
        <authorList>
            <person name="Hirano S."/>
            <person name="Terahara T."/>
            <person name="Mori K."/>
            <person name="Hamada M."/>
            <person name="Matsumoto R."/>
            <person name="Kobayashi T."/>
        </authorList>
    </citation>
    <scope>NUCLEOTIDE SEQUENCE</scope>
    <source>
        <strain evidence="6">SH18-1</strain>
    </source>
</reference>
<keyword evidence="7" id="KW-1185">Reference proteome</keyword>
<evidence type="ECO:0000256" key="1">
    <source>
        <dbReference type="ARBA" id="ARBA00022612"/>
    </source>
</evidence>
<name>A0A9W5YAW8_9FIRM</name>
<protein>
    <recommendedName>
        <fullName evidence="5">Prohead serine protease domain-containing protein</fullName>
    </recommendedName>
</protein>
<accession>A0A9W5YAW8</accession>
<feature type="domain" description="Prohead serine protease" evidence="5">
    <location>
        <begin position="22"/>
        <end position="179"/>
    </location>
</feature>
<keyword evidence="3" id="KW-0378">Hydrolase</keyword>
<dbReference type="NCBIfam" id="TIGR01543">
    <property type="entry name" value="proheadase_HK97"/>
    <property type="match status" value="1"/>
</dbReference>
<dbReference type="RefSeq" id="WP_281814084.1">
    <property type="nucleotide sequence ID" value="NZ_BRLB01000002.1"/>
</dbReference>
<dbReference type="GO" id="GO:0008233">
    <property type="term" value="F:peptidase activity"/>
    <property type="evidence" value="ECO:0007669"/>
    <property type="project" value="UniProtKB-KW"/>
</dbReference>
<evidence type="ECO:0000256" key="2">
    <source>
        <dbReference type="ARBA" id="ARBA00022670"/>
    </source>
</evidence>
<keyword evidence="4" id="KW-0175">Coiled coil</keyword>
<keyword evidence="1" id="KW-1188">Viral release from host cell</keyword>
<dbReference type="Pfam" id="PF04586">
    <property type="entry name" value="Peptidase_S78"/>
    <property type="match status" value="1"/>
</dbReference>
<sequence>MNKKQLPTKDMEVIRSFGFPDIRASEEGTYIDGHAAVYNQRTNIGDWFYEVIERGAFQDTDFDDVLFSANHEWHKIPLARSRRNNGNSTMQLNVDEKGLYIKADLDVDNNTEAKSLYSAVKRGDINGMSFIFYVEEERWTDLDSDMPTRYISKIAKVREVSAVNYPAYEGTDINARDKKALDNAKSTLDNVKELENSREQNEQRSLELEKIKLLKFY</sequence>
<evidence type="ECO:0000259" key="5">
    <source>
        <dbReference type="Pfam" id="PF04586"/>
    </source>
</evidence>
<dbReference type="Proteomes" id="UP001144256">
    <property type="component" value="Unassembled WGS sequence"/>
</dbReference>
<evidence type="ECO:0000256" key="4">
    <source>
        <dbReference type="SAM" id="Coils"/>
    </source>
</evidence>
<organism evidence="6 7">
    <name type="scientific">Vallitalea longa</name>
    <dbReference type="NCBI Taxonomy" id="2936439"/>
    <lineage>
        <taxon>Bacteria</taxon>
        <taxon>Bacillati</taxon>
        <taxon>Bacillota</taxon>
        <taxon>Clostridia</taxon>
        <taxon>Lachnospirales</taxon>
        <taxon>Vallitaleaceae</taxon>
        <taxon>Vallitalea</taxon>
    </lineage>
</organism>
<gene>
    <name evidence="6" type="ORF">SH1V18_14980</name>
</gene>
<dbReference type="InterPro" id="IPR006433">
    <property type="entry name" value="Prohead_protease"/>
</dbReference>
<proteinExistence type="predicted"/>
<evidence type="ECO:0000256" key="3">
    <source>
        <dbReference type="ARBA" id="ARBA00022801"/>
    </source>
</evidence>
<feature type="coiled-coil region" evidence="4">
    <location>
        <begin position="184"/>
        <end position="211"/>
    </location>
</feature>
<evidence type="ECO:0000313" key="6">
    <source>
        <dbReference type="EMBL" id="GKX29018.1"/>
    </source>
</evidence>
<dbReference type="AlphaFoldDB" id="A0A9W5YAW8"/>
<comment type="caution">
    <text evidence="6">The sequence shown here is derived from an EMBL/GenBank/DDBJ whole genome shotgun (WGS) entry which is preliminary data.</text>
</comment>
<dbReference type="GO" id="GO:0006508">
    <property type="term" value="P:proteolysis"/>
    <property type="evidence" value="ECO:0007669"/>
    <property type="project" value="UniProtKB-KW"/>
</dbReference>
<keyword evidence="2" id="KW-0645">Protease</keyword>
<dbReference type="EMBL" id="BRLB01000002">
    <property type="protein sequence ID" value="GKX29018.1"/>
    <property type="molecule type" value="Genomic_DNA"/>
</dbReference>